<dbReference type="STRING" id="1429043.X474_16410"/>
<comment type="similarity">
    <text evidence="11 12">Belongs to the TonB-dependent receptor family.</text>
</comment>
<evidence type="ECO:0000259" key="14">
    <source>
        <dbReference type="Pfam" id="PF00593"/>
    </source>
</evidence>
<evidence type="ECO:0000256" key="8">
    <source>
        <dbReference type="ARBA" id="ARBA00023077"/>
    </source>
</evidence>
<keyword evidence="2 11" id="KW-0813">Transport</keyword>
<keyword evidence="13" id="KW-0732">Signal</keyword>
<dbReference type="Proteomes" id="UP000032233">
    <property type="component" value="Unassembled WGS sequence"/>
</dbReference>
<dbReference type="Pfam" id="PF00593">
    <property type="entry name" value="TonB_dep_Rec_b-barrel"/>
    <property type="match status" value="1"/>
</dbReference>
<dbReference type="PROSITE" id="PS52016">
    <property type="entry name" value="TONB_DEPENDENT_REC_3"/>
    <property type="match status" value="1"/>
</dbReference>
<proteinExistence type="inferred from homology"/>
<reference evidence="16 17" key="1">
    <citation type="submission" date="2013-11" db="EMBL/GenBank/DDBJ databases">
        <title>Metagenomic analysis of a methanogenic consortium involved in long chain n-alkane degradation.</title>
        <authorList>
            <person name="Davidova I.A."/>
            <person name="Callaghan A.V."/>
            <person name="Wawrik B."/>
            <person name="Pruitt S."/>
            <person name="Marks C."/>
            <person name="Duncan K.E."/>
            <person name="Suflita J.M."/>
        </authorList>
    </citation>
    <scope>NUCLEOTIDE SEQUENCE [LARGE SCALE GENOMIC DNA]</scope>
    <source>
        <strain evidence="16 17">SPR</strain>
    </source>
</reference>
<keyword evidence="17" id="KW-1185">Reference proteome</keyword>
<feature type="chain" id="PRO_5002256316" description="TonB-denpendent receptor" evidence="13">
    <location>
        <begin position="26"/>
        <end position="688"/>
    </location>
</feature>
<evidence type="ECO:0008006" key="18">
    <source>
        <dbReference type="Google" id="ProtNLM"/>
    </source>
</evidence>
<feature type="domain" description="TonB-dependent receptor plug" evidence="15">
    <location>
        <begin position="56"/>
        <end position="158"/>
    </location>
</feature>
<dbReference type="EMBL" id="AZAC01000020">
    <property type="protein sequence ID" value="KIX13015.1"/>
    <property type="molecule type" value="Genomic_DNA"/>
</dbReference>
<keyword evidence="7" id="KW-0406">Ion transport</keyword>
<evidence type="ECO:0000256" key="9">
    <source>
        <dbReference type="ARBA" id="ARBA00023136"/>
    </source>
</evidence>
<protein>
    <recommendedName>
        <fullName evidence="18">TonB-denpendent receptor</fullName>
    </recommendedName>
</protein>
<dbReference type="InterPro" id="IPR036942">
    <property type="entry name" value="Beta-barrel_TonB_sf"/>
</dbReference>
<comment type="subcellular location">
    <subcellularLocation>
        <location evidence="1 11">Cell outer membrane</location>
        <topology evidence="1 11">Multi-pass membrane protein</topology>
    </subcellularLocation>
</comment>
<evidence type="ECO:0000256" key="4">
    <source>
        <dbReference type="ARBA" id="ARBA00022496"/>
    </source>
</evidence>
<dbReference type="InterPro" id="IPR000531">
    <property type="entry name" value="Beta-barrel_TonB"/>
</dbReference>
<feature type="domain" description="TonB-dependent receptor-like beta-barrel" evidence="14">
    <location>
        <begin position="256"/>
        <end position="656"/>
    </location>
</feature>
<evidence type="ECO:0000256" key="6">
    <source>
        <dbReference type="ARBA" id="ARBA00023004"/>
    </source>
</evidence>
<dbReference type="PANTHER" id="PTHR32552:SF81">
    <property type="entry name" value="TONB-DEPENDENT OUTER MEMBRANE RECEPTOR"/>
    <property type="match status" value="1"/>
</dbReference>
<dbReference type="AlphaFoldDB" id="A0A0D2JU83"/>
<evidence type="ECO:0000256" key="12">
    <source>
        <dbReference type="RuleBase" id="RU003357"/>
    </source>
</evidence>
<dbReference type="CDD" id="cd01347">
    <property type="entry name" value="ligand_gated_channel"/>
    <property type="match status" value="1"/>
</dbReference>
<evidence type="ECO:0000313" key="16">
    <source>
        <dbReference type="EMBL" id="KIX13015.1"/>
    </source>
</evidence>
<dbReference type="RefSeq" id="WP_044349954.1">
    <property type="nucleotide sequence ID" value="NZ_AZAC01000020.1"/>
</dbReference>
<evidence type="ECO:0000313" key="17">
    <source>
        <dbReference type="Proteomes" id="UP000032233"/>
    </source>
</evidence>
<comment type="caution">
    <text evidence="16">The sequence shown here is derived from an EMBL/GenBank/DDBJ whole genome shotgun (WGS) entry which is preliminary data.</text>
</comment>
<accession>A0A0D2JU83</accession>
<evidence type="ECO:0000256" key="1">
    <source>
        <dbReference type="ARBA" id="ARBA00004571"/>
    </source>
</evidence>
<feature type="signal peptide" evidence="13">
    <location>
        <begin position="1"/>
        <end position="25"/>
    </location>
</feature>
<keyword evidence="3 11" id="KW-1134">Transmembrane beta strand</keyword>
<evidence type="ECO:0000256" key="5">
    <source>
        <dbReference type="ARBA" id="ARBA00022692"/>
    </source>
</evidence>
<dbReference type="Pfam" id="PF07715">
    <property type="entry name" value="Plug"/>
    <property type="match status" value="1"/>
</dbReference>
<dbReference type="PATRIC" id="fig|1429043.3.peg.3479"/>
<name>A0A0D2JU83_9BACT</name>
<keyword evidence="10 11" id="KW-0998">Cell outer membrane</keyword>
<dbReference type="GO" id="GO:0009279">
    <property type="term" value="C:cell outer membrane"/>
    <property type="evidence" value="ECO:0007669"/>
    <property type="project" value="UniProtKB-SubCell"/>
</dbReference>
<keyword evidence="9 11" id="KW-0472">Membrane</keyword>
<dbReference type="InterPro" id="IPR012910">
    <property type="entry name" value="Plug_dom"/>
</dbReference>
<keyword evidence="8 12" id="KW-0798">TonB box</keyword>
<dbReference type="OrthoDB" id="9763670at2"/>
<evidence type="ECO:0000256" key="2">
    <source>
        <dbReference type="ARBA" id="ARBA00022448"/>
    </source>
</evidence>
<dbReference type="Gene3D" id="2.40.170.20">
    <property type="entry name" value="TonB-dependent receptor, beta-barrel domain"/>
    <property type="match status" value="1"/>
</dbReference>
<dbReference type="FunCoup" id="A0A0D2JU83">
    <property type="interactions" value="118"/>
</dbReference>
<dbReference type="SUPFAM" id="SSF56935">
    <property type="entry name" value="Porins"/>
    <property type="match status" value="1"/>
</dbReference>
<evidence type="ECO:0000256" key="11">
    <source>
        <dbReference type="PROSITE-ProRule" id="PRU01360"/>
    </source>
</evidence>
<gene>
    <name evidence="16" type="ORF">X474_16410</name>
</gene>
<dbReference type="InParanoid" id="A0A0D2JU83"/>
<evidence type="ECO:0000256" key="13">
    <source>
        <dbReference type="SAM" id="SignalP"/>
    </source>
</evidence>
<evidence type="ECO:0000256" key="3">
    <source>
        <dbReference type="ARBA" id="ARBA00022452"/>
    </source>
</evidence>
<organism evidence="16 17">
    <name type="scientific">Dethiosulfatarculus sandiegensis</name>
    <dbReference type="NCBI Taxonomy" id="1429043"/>
    <lineage>
        <taxon>Bacteria</taxon>
        <taxon>Pseudomonadati</taxon>
        <taxon>Thermodesulfobacteriota</taxon>
        <taxon>Desulfarculia</taxon>
        <taxon>Desulfarculales</taxon>
        <taxon>Desulfarculaceae</taxon>
        <taxon>Dethiosulfatarculus</taxon>
    </lineage>
</organism>
<sequence length="688" mass="77313">MKRFHKLATVPTMALMLLFSGTAMGAGTAAEQNNSEKQNHQLGSVTVTAQKTEEKAQEVPVSVTVLDELAIDDRGIESILDVADYVPNLMIFSNGVDGMNTPSMRGMHAEVTTFTVTTGMFMDGIPILNPCGYDDALVDIERVEVLRGPQGTLYGKSTETGAINIITKQPGNEYRAKASAELGTDQKRQVALNFKGPIVQDKLFIGLAGKWYEKEGFIDNTYLGGPANDKRHWYGKAHLRWTPVEALDISLLASILQYDNDGNNMSLGSAGVAAFGMPPFPDRQVACNFRGKNKANSSAQSLKIAYDLTESLKLTSVTTRRVFDDDFTADYDFSPATLQHNDKDNKYTTYSQELRLNSSGERLKWLAGLYYDDTDNEVKAKVDSDIPFRRRTNDRETMGNAYAAFGQASYLFPWQMRLVLGLRYETQDMEFEDYISGAKLDGTWDDISPKVALEYIFNPQVMTYVSASKGYRSGGFNTYATDQQYYKYDEEKLWSYELGVKNTLLDKRLMINAAVFYMNIDDMQVSQSVPTETSQVVTNAGKASATGCELEVRAIPLEGLTLSGSVGYTDIKFDEFSDTRGDYEGNHNPYAPEYTFNLGAQYRHPKGYFARADLIGYGKMYFDKNNNYSRDPYEVVNVRVGYETERFDVYLYGKNVFDTDYTSYGYYGGYYTLYSEPAEFGVKLVYRF</sequence>
<dbReference type="GO" id="GO:0006826">
    <property type="term" value="P:iron ion transport"/>
    <property type="evidence" value="ECO:0007669"/>
    <property type="project" value="UniProtKB-KW"/>
</dbReference>
<keyword evidence="5 11" id="KW-0812">Transmembrane</keyword>
<evidence type="ECO:0000256" key="7">
    <source>
        <dbReference type="ARBA" id="ARBA00023065"/>
    </source>
</evidence>
<evidence type="ECO:0000259" key="15">
    <source>
        <dbReference type="Pfam" id="PF07715"/>
    </source>
</evidence>
<dbReference type="InterPro" id="IPR039426">
    <property type="entry name" value="TonB-dep_rcpt-like"/>
</dbReference>
<keyword evidence="4" id="KW-0410">Iron transport</keyword>
<keyword evidence="6" id="KW-0408">Iron</keyword>
<dbReference type="PANTHER" id="PTHR32552">
    <property type="entry name" value="FERRICHROME IRON RECEPTOR-RELATED"/>
    <property type="match status" value="1"/>
</dbReference>
<evidence type="ECO:0000256" key="10">
    <source>
        <dbReference type="ARBA" id="ARBA00023237"/>
    </source>
</evidence>